<reference evidence="5 6" key="1">
    <citation type="journal article" date="2021" name="bioRxiv">
        <title>Chromosome-scale and haplotype-resolved genome assembly of a tetraploid potato cultivar.</title>
        <authorList>
            <person name="Sun H."/>
            <person name="Jiao W.-B."/>
            <person name="Krause K."/>
            <person name="Campoy J.A."/>
            <person name="Goel M."/>
            <person name="Folz-Donahue K."/>
            <person name="Kukat C."/>
            <person name="Huettel B."/>
            <person name="Schneeberger K."/>
        </authorList>
    </citation>
    <scope>NUCLEOTIDE SEQUENCE [LARGE SCALE GENOMIC DNA]</scope>
    <source>
        <strain evidence="5">SolTubOtavaFocal</strain>
        <tissue evidence="5">Leaves</tissue>
    </source>
</reference>
<evidence type="ECO:0000313" key="5">
    <source>
        <dbReference type="EMBL" id="KAH0782375.1"/>
    </source>
</evidence>
<dbReference type="EMBL" id="JAIVGD010000001">
    <property type="protein sequence ID" value="KAH0782375.1"/>
    <property type="molecule type" value="Genomic_DNA"/>
</dbReference>
<evidence type="ECO:0000256" key="2">
    <source>
        <dbReference type="ARBA" id="ARBA00001933"/>
    </source>
</evidence>
<evidence type="ECO:0000259" key="4">
    <source>
        <dbReference type="Pfam" id="PF00464"/>
    </source>
</evidence>
<sequence length="329" mass="37863">MSKCFHWNNILRRGMLNYKILVMWTNGSIQNFILMMARSALEIFLAPNTVILVRQMWIKQRNSLFEDIGSNSVDIIELEKARQWNGHKLIPSENFTSLSVMCRGTRYYGGDKYIDMTAKLCEENVLEVFKIDPATWRINVQLLTRSLINFQVSIALLESHEKCATFFRPKLIVAIASVYARLCDYACIHKIGNTQLEIIFLVDMAHINGLAVAKFMFSLCWTRASLPEDFDNEQHLFVDDPMWVDVVKIILDHMLFFGVIAQFGLATIGGDCSTKTILDLNLEDESIVMNQSKPWVDTYRDVTQATIGLRNKIKRPSQRLIWDPSPINN</sequence>
<dbReference type="PANTHER" id="PTHR11680:SF28">
    <property type="entry name" value="SERINE HYDROXYMETHYLTRANSFERASE, MITOCHONDRIAL"/>
    <property type="match status" value="1"/>
</dbReference>
<dbReference type="InterPro" id="IPR015421">
    <property type="entry name" value="PyrdxlP-dep_Trfase_major"/>
</dbReference>
<dbReference type="SUPFAM" id="SSF53383">
    <property type="entry name" value="PLP-dependent transferases"/>
    <property type="match status" value="1"/>
</dbReference>
<dbReference type="Pfam" id="PF00464">
    <property type="entry name" value="SHMT"/>
    <property type="match status" value="1"/>
</dbReference>
<dbReference type="Gene3D" id="3.40.640.10">
    <property type="entry name" value="Type I PLP-dependent aspartate aminotransferase-like (Major domain)"/>
    <property type="match status" value="2"/>
</dbReference>
<dbReference type="InterPro" id="IPR049943">
    <property type="entry name" value="Ser_HO-MeTrfase-like"/>
</dbReference>
<dbReference type="InterPro" id="IPR039429">
    <property type="entry name" value="SHMT-like_dom"/>
</dbReference>
<protein>
    <recommendedName>
        <fullName evidence="4">Serine hydroxymethyltransferase-like domain-containing protein</fullName>
    </recommendedName>
</protein>
<comment type="caution">
    <text evidence="5">The sequence shown here is derived from an EMBL/GenBank/DDBJ whole genome shotgun (WGS) entry which is preliminary data.</text>
</comment>
<evidence type="ECO:0000313" key="6">
    <source>
        <dbReference type="Proteomes" id="UP000826656"/>
    </source>
</evidence>
<proteinExistence type="predicted"/>
<name>A0ABQ7WP92_SOLTU</name>
<dbReference type="PANTHER" id="PTHR11680">
    <property type="entry name" value="SERINE HYDROXYMETHYLTRANSFERASE"/>
    <property type="match status" value="1"/>
</dbReference>
<evidence type="ECO:0000256" key="3">
    <source>
        <dbReference type="ARBA" id="ARBA00022898"/>
    </source>
</evidence>
<feature type="domain" description="Serine hydroxymethyltransferase-like" evidence="4">
    <location>
        <begin position="71"/>
        <end position="163"/>
    </location>
</feature>
<comment type="cofactor">
    <cofactor evidence="2">
        <name>pyridoxal 5'-phosphate</name>
        <dbReference type="ChEBI" id="CHEBI:597326"/>
    </cofactor>
</comment>
<organism evidence="5 6">
    <name type="scientific">Solanum tuberosum</name>
    <name type="common">Potato</name>
    <dbReference type="NCBI Taxonomy" id="4113"/>
    <lineage>
        <taxon>Eukaryota</taxon>
        <taxon>Viridiplantae</taxon>
        <taxon>Streptophyta</taxon>
        <taxon>Embryophyta</taxon>
        <taxon>Tracheophyta</taxon>
        <taxon>Spermatophyta</taxon>
        <taxon>Magnoliopsida</taxon>
        <taxon>eudicotyledons</taxon>
        <taxon>Gunneridae</taxon>
        <taxon>Pentapetalae</taxon>
        <taxon>asterids</taxon>
        <taxon>lamiids</taxon>
        <taxon>Solanales</taxon>
        <taxon>Solanaceae</taxon>
        <taxon>Solanoideae</taxon>
        <taxon>Solaneae</taxon>
        <taxon>Solanum</taxon>
    </lineage>
</organism>
<evidence type="ECO:0000256" key="1">
    <source>
        <dbReference type="ARBA" id="ARBA00001528"/>
    </source>
</evidence>
<gene>
    <name evidence="5" type="ORF">KY290_001973</name>
</gene>
<dbReference type="InterPro" id="IPR015424">
    <property type="entry name" value="PyrdxlP-dep_Trfase"/>
</dbReference>
<accession>A0ABQ7WP92</accession>
<keyword evidence="3" id="KW-0663">Pyridoxal phosphate</keyword>
<dbReference type="Proteomes" id="UP000826656">
    <property type="component" value="Unassembled WGS sequence"/>
</dbReference>
<comment type="catalytic activity">
    <reaction evidence="1">
        <text>(6R)-5,10-methylene-5,6,7,8-tetrahydrofolate + glycine + H2O = (6S)-5,6,7,8-tetrahydrofolate + L-serine</text>
        <dbReference type="Rhea" id="RHEA:15481"/>
        <dbReference type="ChEBI" id="CHEBI:15377"/>
        <dbReference type="ChEBI" id="CHEBI:15636"/>
        <dbReference type="ChEBI" id="CHEBI:33384"/>
        <dbReference type="ChEBI" id="CHEBI:57305"/>
        <dbReference type="ChEBI" id="CHEBI:57453"/>
        <dbReference type="EC" id="2.1.2.1"/>
    </reaction>
</comment>
<keyword evidence="6" id="KW-1185">Reference proteome</keyword>